<dbReference type="EMBL" id="UOEU01001118">
    <property type="protein sequence ID" value="VAW43591.1"/>
    <property type="molecule type" value="Genomic_DNA"/>
</dbReference>
<dbReference type="SUPFAM" id="SSF52172">
    <property type="entry name" value="CheY-like"/>
    <property type="match status" value="1"/>
</dbReference>
<dbReference type="GO" id="GO:0000160">
    <property type="term" value="P:phosphorelay signal transduction system"/>
    <property type="evidence" value="ECO:0007669"/>
    <property type="project" value="InterPro"/>
</dbReference>
<sequence length="116" mass="13090">MRRTLNKSGWKIWEAANGRSALNLIAKHTPDIILLDLMMPEMDGFQFVAALHQNPAWQSIPVIVMTAKYLSRDERSQLNGDVAQVLQKGMYDRQELLGQITQLVSNYTQSSKTAVS</sequence>
<keyword evidence="1" id="KW-0597">Phosphoprotein</keyword>
<name>A0A3B0VKZ4_9ZZZZ</name>
<dbReference type="InterPro" id="IPR050595">
    <property type="entry name" value="Bact_response_regulator"/>
</dbReference>
<evidence type="ECO:0000259" key="2">
    <source>
        <dbReference type="PROSITE" id="PS50110"/>
    </source>
</evidence>
<feature type="domain" description="Response regulatory" evidence="2">
    <location>
        <begin position="1"/>
        <end position="103"/>
    </location>
</feature>
<accession>A0A3B0VKZ4</accession>
<dbReference type="PROSITE" id="PS50110">
    <property type="entry name" value="RESPONSE_REGULATORY"/>
    <property type="match status" value="1"/>
</dbReference>
<protein>
    <recommendedName>
        <fullName evidence="2">Response regulatory domain-containing protein</fullName>
    </recommendedName>
</protein>
<dbReference type="Gene3D" id="3.40.50.2300">
    <property type="match status" value="1"/>
</dbReference>
<dbReference type="PANTHER" id="PTHR44591:SF3">
    <property type="entry name" value="RESPONSE REGULATORY DOMAIN-CONTAINING PROTEIN"/>
    <property type="match status" value="1"/>
</dbReference>
<proteinExistence type="predicted"/>
<organism evidence="3">
    <name type="scientific">hydrothermal vent metagenome</name>
    <dbReference type="NCBI Taxonomy" id="652676"/>
    <lineage>
        <taxon>unclassified sequences</taxon>
        <taxon>metagenomes</taxon>
        <taxon>ecological metagenomes</taxon>
    </lineage>
</organism>
<evidence type="ECO:0000256" key="1">
    <source>
        <dbReference type="ARBA" id="ARBA00022553"/>
    </source>
</evidence>
<gene>
    <name evidence="3" type="ORF">MNBD_CHLOROFLEXI01-2928</name>
</gene>
<dbReference type="InterPro" id="IPR001789">
    <property type="entry name" value="Sig_transdc_resp-reg_receiver"/>
</dbReference>
<dbReference type="Pfam" id="PF00072">
    <property type="entry name" value="Response_reg"/>
    <property type="match status" value="1"/>
</dbReference>
<evidence type="ECO:0000313" key="3">
    <source>
        <dbReference type="EMBL" id="VAW43591.1"/>
    </source>
</evidence>
<reference evidence="3" key="1">
    <citation type="submission" date="2018-06" db="EMBL/GenBank/DDBJ databases">
        <authorList>
            <person name="Zhirakovskaya E."/>
        </authorList>
    </citation>
    <scope>NUCLEOTIDE SEQUENCE</scope>
</reference>
<dbReference type="InterPro" id="IPR011006">
    <property type="entry name" value="CheY-like_superfamily"/>
</dbReference>
<dbReference type="SMART" id="SM00448">
    <property type="entry name" value="REC"/>
    <property type="match status" value="1"/>
</dbReference>
<dbReference type="PANTHER" id="PTHR44591">
    <property type="entry name" value="STRESS RESPONSE REGULATOR PROTEIN 1"/>
    <property type="match status" value="1"/>
</dbReference>
<dbReference type="AlphaFoldDB" id="A0A3B0VKZ4"/>